<evidence type="ECO:0000256" key="2">
    <source>
        <dbReference type="ARBA" id="ARBA00023043"/>
    </source>
</evidence>
<evidence type="ECO:0000256" key="4">
    <source>
        <dbReference type="SAM" id="MobiDB-lite"/>
    </source>
</evidence>
<reference evidence="5" key="1">
    <citation type="journal article" date="2023" name="PLoS Negl. Trop. Dis.">
        <title>A genome sequence for Biomphalaria pfeifferi, the major vector snail for the human-infecting parasite Schistosoma mansoni.</title>
        <authorList>
            <person name="Bu L."/>
            <person name="Lu L."/>
            <person name="Laidemitt M.R."/>
            <person name="Zhang S.M."/>
            <person name="Mutuku M."/>
            <person name="Mkoji G."/>
            <person name="Steinauer M."/>
            <person name="Loker E.S."/>
        </authorList>
    </citation>
    <scope>NUCLEOTIDE SEQUENCE</scope>
    <source>
        <strain evidence="5">KasaAsao</strain>
    </source>
</reference>
<accession>A0AAD8BH81</accession>
<dbReference type="SMART" id="SM00248">
    <property type="entry name" value="ANK"/>
    <property type="match status" value="5"/>
</dbReference>
<protein>
    <submittedName>
        <fullName evidence="5">NF-kappa-B inhibitor zeta</fullName>
    </submittedName>
</protein>
<sequence length="903" mass="100302">MILISEDLTDNVDVDLKKNFNRKEDFTGNIEDLKPYKTKDVTMAIKKESAEDSGVISSRSSGQLETGLMEKLITLSLDEKPHTSVELIDKLNMLSLEEKPHKKSEPQEDDECSEESLRLTIKAEVKDEPEDSRQCDKLVKLAAPSFEDNEESGENEPDDPDKLKDRGPSHGVASCYSQDNQSHMIHDYQMPDNFPDYSNNSYAGYVLPSNKRQMDKYDCSEPYKYRHPNQNDLSNPTSAVTSVVSNVKQMSGGTVVTSPEINNQDFFSSSSDLVNLDFCNEFDDYGDYQVEQTLGLNISEKPFDDGVSDGYLSDFNSPAHSPQDYNNSPIAPMSHESGDSGVFSPMGEDTQVRSPRQTNVDSYQSRASPYQVQMSPQQHPRMSPPNQTILSTPHHQFYQIPQQAYQPHPAVNVTGNVMYPHQMNVNVCNASLKSPLTCQATFVDECQEDFTHPYVTSNLDHLQNALSVISNDLYEELKIKKAQMPSHNIPRILDENERQPMLTAEPKPALEKSAQYKKSTPPAQSSPSPPNPMLPPTVTTLPQTAKIPISPLSSTKKGPPINIKSQGYPVSNSYPVFVISSNPPPKSRFKEIRPKTISSTKPANVCAENTDSNSSNSNMSPPPAPTTTATVPQQTQNSNNNKVSLITIARRIVAGMDRNELIKKDVDGDTVLHVSVCRPNCLYLVQALLERLNREGLDDMINAQNYMGQTPLYLAVSSNHHKVVQLLIEKNADVNPFAECKLPSGLIEKSAAIHCASSRGEVYLETLKELLKAPDNHVHLYNSDGHTPLTCAILCHGKVEADGSRINSIPIIQTLIEAGADPNLQTQKSGKTSLMYALESKDIHLIEKIFQLVDPVKLSSYLKSNAFDGSTCQKIADSLKPHLSKRDQIRLTECMKPKIQRNV</sequence>
<feature type="region of interest" description="Disordered" evidence="4">
    <location>
        <begin position="506"/>
        <end position="540"/>
    </location>
</feature>
<feature type="region of interest" description="Disordered" evidence="4">
    <location>
        <begin position="599"/>
        <end position="642"/>
    </location>
</feature>
<reference evidence="5" key="2">
    <citation type="submission" date="2023-04" db="EMBL/GenBank/DDBJ databases">
        <authorList>
            <person name="Bu L."/>
            <person name="Lu L."/>
            <person name="Laidemitt M.R."/>
            <person name="Zhang S.M."/>
            <person name="Mutuku M."/>
            <person name="Mkoji G."/>
            <person name="Steinauer M."/>
            <person name="Loker E.S."/>
        </authorList>
    </citation>
    <scope>NUCLEOTIDE SEQUENCE</scope>
    <source>
        <strain evidence="5">KasaAsao</strain>
        <tissue evidence="5">Whole Snail</tissue>
    </source>
</reference>
<dbReference type="Proteomes" id="UP001233172">
    <property type="component" value="Unassembled WGS sequence"/>
</dbReference>
<feature type="compositionally biased region" description="Low complexity" evidence="4">
    <location>
        <begin position="626"/>
        <end position="637"/>
    </location>
</feature>
<keyword evidence="2 3" id="KW-0040">ANK repeat</keyword>
<feature type="compositionally biased region" description="Polar residues" evidence="4">
    <location>
        <begin position="314"/>
        <end position="329"/>
    </location>
</feature>
<dbReference type="PROSITE" id="PS50088">
    <property type="entry name" value="ANK_REPEAT"/>
    <property type="match status" value="1"/>
</dbReference>
<evidence type="ECO:0000256" key="1">
    <source>
        <dbReference type="ARBA" id="ARBA00022737"/>
    </source>
</evidence>
<keyword evidence="1" id="KW-0677">Repeat</keyword>
<organism evidence="5 6">
    <name type="scientific">Biomphalaria pfeifferi</name>
    <name type="common">Bloodfluke planorb</name>
    <name type="synonym">Freshwater snail</name>
    <dbReference type="NCBI Taxonomy" id="112525"/>
    <lineage>
        <taxon>Eukaryota</taxon>
        <taxon>Metazoa</taxon>
        <taxon>Spiralia</taxon>
        <taxon>Lophotrochozoa</taxon>
        <taxon>Mollusca</taxon>
        <taxon>Gastropoda</taxon>
        <taxon>Heterobranchia</taxon>
        <taxon>Euthyneura</taxon>
        <taxon>Panpulmonata</taxon>
        <taxon>Hygrophila</taxon>
        <taxon>Lymnaeoidea</taxon>
        <taxon>Planorbidae</taxon>
        <taxon>Biomphalaria</taxon>
    </lineage>
</organism>
<feature type="compositionally biased region" description="Acidic residues" evidence="4">
    <location>
        <begin position="147"/>
        <end position="159"/>
    </location>
</feature>
<keyword evidence="6" id="KW-1185">Reference proteome</keyword>
<feature type="repeat" description="ANK" evidence="3">
    <location>
        <begin position="707"/>
        <end position="739"/>
    </location>
</feature>
<dbReference type="EMBL" id="JASAOG010000078">
    <property type="protein sequence ID" value="KAK0054376.1"/>
    <property type="molecule type" value="Genomic_DNA"/>
</dbReference>
<dbReference type="PANTHER" id="PTHR24198">
    <property type="entry name" value="ANKYRIN REPEAT AND PROTEIN KINASE DOMAIN-CONTAINING PROTEIN"/>
    <property type="match status" value="1"/>
</dbReference>
<dbReference type="AlphaFoldDB" id="A0AAD8BH81"/>
<feature type="region of interest" description="Disordered" evidence="4">
    <location>
        <begin position="309"/>
        <end position="384"/>
    </location>
</feature>
<dbReference type="Pfam" id="PF12796">
    <property type="entry name" value="Ank_2"/>
    <property type="match status" value="1"/>
</dbReference>
<feature type="compositionally biased region" description="Low complexity" evidence="4">
    <location>
        <begin position="609"/>
        <end position="619"/>
    </location>
</feature>
<evidence type="ECO:0000313" key="5">
    <source>
        <dbReference type="EMBL" id="KAK0054376.1"/>
    </source>
</evidence>
<dbReference type="InterPro" id="IPR036770">
    <property type="entry name" value="Ankyrin_rpt-contain_sf"/>
</dbReference>
<feature type="region of interest" description="Disordered" evidence="4">
    <location>
        <begin position="142"/>
        <end position="176"/>
    </location>
</feature>
<comment type="caution">
    <text evidence="5">The sequence shown here is derived from an EMBL/GenBank/DDBJ whole genome shotgun (WGS) entry which is preliminary data.</text>
</comment>
<gene>
    <name evidence="5" type="ORF">Bpfe_016204</name>
</gene>
<name>A0AAD8BH81_BIOPF</name>
<proteinExistence type="predicted"/>
<dbReference type="SUPFAM" id="SSF48403">
    <property type="entry name" value="Ankyrin repeat"/>
    <property type="match status" value="1"/>
</dbReference>
<feature type="compositionally biased region" description="Polar residues" evidence="4">
    <location>
        <begin position="352"/>
        <end position="384"/>
    </location>
</feature>
<dbReference type="PANTHER" id="PTHR24198:SF165">
    <property type="entry name" value="ANKYRIN REPEAT-CONTAINING PROTEIN-RELATED"/>
    <property type="match status" value="1"/>
</dbReference>
<dbReference type="InterPro" id="IPR002110">
    <property type="entry name" value="Ankyrin_rpt"/>
</dbReference>
<dbReference type="PRINTS" id="PR01415">
    <property type="entry name" value="ANKYRIN"/>
</dbReference>
<dbReference type="Gene3D" id="1.25.40.20">
    <property type="entry name" value="Ankyrin repeat-containing domain"/>
    <property type="match status" value="2"/>
</dbReference>
<dbReference type="Pfam" id="PF00023">
    <property type="entry name" value="Ank"/>
    <property type="match status" value="1"/>
</dbReference>
<evidence type="ECO:0000256" key="3">
    <source>
        <dbReference type="PROSITE-ProRule" id="PRU00023"/>
    </source>
</evidence>
<evidence type="ECO:0000313" key="6">
    <source>
        <dbReference type="Proteomes" id="UP001233172"/>
    </source>
</evidence>
<dbReference type="PROSITE" id="PS50297">
    <property type="entry name" value="ANK_REP_REGION"/>
    <property type="match status" value="1"/>
</dbReference>